<keyword evidence="2" id="KW-1185">Reference proteome</keyword>
<dbReference type="InterPro" id="IPR025516">
    <property type="entry name" value="DUF4404"/>
</dbReference>
<dbReference type="EMBL" id="JAQOMS010000002">
    <property type="protein sequence ID" value="MDC2890556.1"/>
    <property type="molecule type" value="Genomic_DNA"/>
</dbReference>
<dbReference type="Proteomes" id="UP001528411">
    <property type="component" value="Unassembled WGS sequence"/>
</dbReference>
<organism evidence="1 2">
    <name type="scientific">Psychrosphaera algicola</name>
    <dbReference type="NCBI Taxonomy" id="3023714"/>
    <lineage>
        <taxon>Bacteria</taxon>
        <taxon>Pseudomonadati</taxon>
        <taxon>Pseudomonadota</taxon>
        <taxon>Gammaproteobacteria</taxon>
        <taxon>Alteromonadales</taxon>
        <taxon>Pseudoalteromonadaceae</taxon>
        <taxon>Psychrosphaera</taxon>
    </lineage>
</organism>
<comment type="caution">
    <text evidence="1">The sequence shown here is derived from an EMBL/GenBank/DDBJ whole genome shotgun (WGS) entry which is preliminary data.</text>
</comment>
<evidence type="ECO:0000313" key="2">
    <source>
        <dbReference type="Proteomes" id="UP001528411"/>
    </source>
</evidence>
<accession>A0ABT5FH80</accession>
<gene>
    <name evidence="1" type="ORF">PN838_19655</name>
</gene>
<sequence>MQSRQLLDSVVELHTALETMPNVDDALLEQARELDAQMHQMIKSNELKAEESLTEQLLAMETQFAVEHPTLERLTREIIDRLSQMGI</sequence>
<dbReference type="RefSeq" id="WP_215965250.1">
    <property type="nucleotide sequence ID" value="NZ_JAQOMS010000002.1"/>
</dbReference>
<name>A0ABT5FH80_9GAMM</name>
<proteinExistence type="predicted"/>
<evidence type="ECO:0000313" key="1">
    <source>
        <dbReference type="EMBL" id="MDC2890556.1"/>
    </source>
</evidence>
<reference evidence="1 2" key="1">
    <citation type="submission" date="2023-01" db="EMBL/GenBank/DDBJ databases">
        <title>Psychrosphaera sp. nov., isolated from marine algae.</title>
        <authorList>
            <person name="Bayburt H."/>
            <person name="Choi B.J."/>
            <person name="Kim J.M."/>
            <person name="Choi D.G."/>
            <person name="Jeon C.O."/>
        </authorList>
    </citation>
    <scope>NUCLEOTIDE SEQUENCE [LARGE SCALE GENOMIC DNA]</scope>
    <source>
        <strain evidence="1 2">G1-22</strain>
    </source>
</reference>
<protein>
    <submittedName>
        <fullName evidence="1">DUF4404 family protein</fullName>
    </submittedName>
</protein>
<dbReference type="Pfam" id="PF14357">
    <property type="entry name" value="DUF4404"/>
    <property type="match status" value="1"/>
</dbReference>